<evidence type="ECO:0000256" key="6">
    <source>
        <dbReference type="ARBA" id="ARBA00034482"/>
    </source>
</evidence>
<evidence type="ECO:0000256" key="8">
    <source>
        <dbReference type="SAM" id="SignalP"/>
    </source>
</evidence>
<feature type="compositionally biased region" description="Polar residues" evidence="7">
    <location>
        <begin position="109"/>
        <end position="119"/>
    </location>
</feature>
<protein>
    <submittedName>
        <fullName evidence="9">Uncharacterized protein</fullName>
    </submittedName>
</protein>
<dbReference type="Pfam" id="PF09790">
    <property type="entry name" value="Hyccin"/>
    <property type="match status" value="1"/>
</dbReference>
<dbReference type="GO" id="GO:0005886">
    <property type="term" value="C:plasma membrane"/>
    <property type="evidence" value="ECO:0007669"/>
    <property type="project" value="UniProtKB-SubCell"/>
</dbReference>
<dbReference type="GO" id="GO:0046854">
    <property type="term" value="P:phosphatidylinositol phosphate biosynthetic process"/>
    <property type="evidence" value="ECO:0007669"/>
    <property type="project" value="TreeGrafter"/>
</dbReference>
<feature type="region of interest" description="Disordered" evidence="7">
    <location>
        <begin position="94"/>
        <end position="153"/>
    </location>
</feature>
<dbReference type="GO" id="GO:0005829">
    <property type="term" value="C:cytosol"/>
    <property type="evidence" value="ECO:0007669"/>
    <property type="project" value="UniProtKB-SubCell"/>
</dbReference>
<dbReference type="PANTHER" id="PTHR31220">
    <property type="entry name" value="HYCCIN RELATED"/>
    <property type="match status" value="1"/>
</dbReference>
<name>A0A5P1EZS2_ASPOF</name>
<evidence type="ECO:0000256" key="5">
    <source>
        <dbReference type="ARBA" id="ARBA00023136"/>
    </source>
</evidence>
<dbReference type="Gramene" id="ONK69660">
    <property type="protein sequence ID" value="ONK69660"/>
    <property type="gene ID" value="A4U43_C05F25390"/>
</dbReference>
<comment type="subcellular location">
    <subcellularLocation>
        <location evidence="1">Cell membrane</location>
    </subcellularLocation>
    <subcellularLocation>
        <location evidence="2">Cytoplasm</location>
        <location evidence="2">Cytosol</location>
    </subcellularLocation>
</comment>
<gene>
    <name evidence="9" type="ORF">A4U43_C05F25390</name>
</gene>
<feature type="compositionally biased region" description="Pro residues" evidence="7">
    <location>
        <begin position="135"/>
        <end position="146"/>
    </location>
</feature>
<feature type="chain" id="PRO_5024316126" evidence="8">
    <location>
        <begin position="24"/>
        <end position="427"/>
    </location>
</feature>
<feature type="signal peptide" evidence="8">
    <location>
        <begin position="1"/>
        <end position="23"/>
    </location>
</feature>
<keyword evidence="4" id="KW-0963">Cytoplasm</keyword>
<dbReference type="EMBL" id="CM007385">
    <property type="protein sequence ID" value="ONK69660.1"/>
    <property type="molecule type" value="Genomic_DNA"/>
</dbReference>
<evidence type="ECO:0000313" key="10">
    <source>
        <dbReference type="Proteomes" id="UP000243459"/>
    </source>
</evidence>
<sequence>MRRATAPWKMAVMAVAAMWAAWAWDDEGLDLEGRGREVAELEEGQGVESVVLVGDREAVEGAGGDNLIDDGEPLAVVEGCELVAEVRGISSNIPQKCRPPTVPLPPPATRQTPNRSNGKNPPYNPSLKLSVPCPNTSPPRQTPPSPSCTTPNSGAGDDNLCRWLYDTFQTTDSSLQLVVLRFLPIVAGLYLSRCTTHRHHQPLAGFEAVLLALYAHETVTREGNPMVANLPNLSAPSPYHEAKATSLKSNKNTEEPIATTAVISAVLEPHGTVRSTKRARIVSVALELYHTKISHMPVESKIEFCHFASSWAGNFTISEKKKNEDCEGKGERIPIPWELFLPTMRIVGHCLLGQTGGGELLNVAAAAAAKGLYERAMHDMNAPAVLAARSLMRLGMMGPDTILEPKMASVYTDASDSASDSTQIVAA</sequence>
<dbReference type="InterPro" id="IPR018619">
    <property type="entry name" value="Hyccin"/>
</dbReference>
<dbReference type="Proteomes" id="UP000243459">
    <property type="component" value="Chromosome 5"/>
</dbReference>
<accession>A0A5P1EZS2</accession>
<organism evidence="9 10">
    <name type="scientific">Asparagus officinalis</name>
    <name type="common">Garden asparagus</name>
    <dbReference type="NCBI Taxonomy" id="4686"/>
    <lineage>
        <taxon>Eukaryota</taxon>
        <taxon>Viridiplantae</taxon>
        <taxon>Streptophyta</taxon>
        <taxon>Embryophyta</taxon>
        <taxon>Tracheophyta</taxon>
        <taxon>Spermatophyta</taxon>
        <taxon>Magnoliopsida</taxon>
        <taxon>Liliopsida</taxon>
        <taxon>Asparagales</taxon>
        <taxon>Asparagaceae</taxon>
        <taxon>Asparagoideae</taxon>
        <taxon>Asparagus</taxon>
    </lineage>
</organism>
<evidence type="ECO:0000256" key="4">
    <source>
        <dbReference type="ARBA" id="ARBA00022490"/>
    </source>
</evidence>
<proteinExistence type="inferred from homology"/>
<evidence type="ECO:0000256" key="3">
    <source>
        <dbReference type="ARBA" id="ARBA00022475"/>
    </source>
</evidence>
<evidence type="ECO:0000256" key="2">
    <source>
        <dbReference type="ARBA" id="ARBA00004514"/>
    </source>
</evidence>
<keyword evidence="10" id="KW-1185">Reference proteome</keyword>
<reference evidence="10" key="1">
    <citation type="journal article" date="2017" name="Nat. Commun.">
        <title>The asparagus genome sheds light on the origin and evolution of a young Y chromosome.</title>
        <authorList>
            <person name="Harkess A."/>
            <person name="Zhou J."/>
            <person name="Xu C."/>
            <person name="Bowers J.E."/>
            <person name="Van der Hulst R."/>
            <person name="Ayyampalayam S."/>
            <person name="Mercati F."/>
            <person name="Riccardi P."/>
            <person name="McKain M.R."/>
            <person name="Kakrana A."/>
            <person name="Tang H."/>
            <person name="Ray J."/>
            <person name="Groenendijk J."/>
            <person name="Arikit S."/>
            <person name="Mathioni S.M."/>
            <person name="Nakano M."/>
            <person name="Shan H."/>
            <person name="Telgmann-Rauber A."/>
            <person name="Kanno A."/>
            <person name="Yue Z."/>
            <person name="Chen H."/>
            <person name="Li W."/>
            <person name="Chen Y."/>
            <person name="Xu X."/>
            <person name="Zhang Y."/>
            <person name="Luo S."/>
            <person name="Chen H."/>
            <person name="Gao J."/>
            <person name="Mao Z."/>
            <person name="Pires J.C."/>
            <person name="Luo M."/>
            <person name="Kudrna D."/>
            <person name="Wing R.A."/>
            <person name="Meyers B.C."/>
            <person name="Yi K."/>
            <person name="Kong H."/>
            <person name="Lavrijsen P."/>
            <person name="Sunseri F."/>
            <person name="Falavigna A."/>
            <person name="Ye Y."/>
            <person name="Leebens-Mack J.H."/>
            <person name="Chen G."/>
        </authorList>
    </citation>
    <scope>NUCLEOTIDE SEQUENCE [LARGE SCALE GENOMIC DNA]</scope>
    <source>
        <strain evidence="10">cv. DH0086</strain>
    </source>
</reference>
<keyword evidence="5" id="KW-0472">Membrane</keyword>
<dbReference type="AlphaFoldDB" id="A0A5P1EZS2"/>
<keyword evidence="8" id="KW-0732">Signal</keyword>
<dbReference type="PANTHER" id="PTHR31220:SF10">
    <property type="entry name" value="HYCCIN"/>
    <property type="match status" value="1"/>
</dbReference>
<keyword evidence="3" id="KW-1003">Cell membrane</keyword>
<comment type="similarity">
    <text evidence="6">Belongs to the Hyccin family.</text>
</comment>
<dbReference type="GO" id="GO:0072659">
    <property type="term" value="P:protein localization to plasma membrane"/>
    <property type="evidence" value="ECO:0007669"/>
    <property type="project" value="TreeGrafter"/>
</dbReference>
<evidence type="ECO:0000313" key="9">
    <source>
        <dbReference type="EMBL" id="ONK69660.1"/>
    </source>
</evidence>
<evidence type="ECO:0000256" key="7">
    <source>
        <dbReference type="SAM" id="MobiDB-lite"/>
    </source>
</evidence>
<evidence type="ECO:0000256" key="1">
    <source>
        <dbReference type="ARBA" id="ARBA00004236"/>
    </source>
</evidence>